<reference evidence="6 7" key="1">
    <citation type="submission" date="2016-10" db="EMBL/GenBank/DDBJ databases">
        <authorList>
            <person name="de Groot N.N."/>
        </authorList>
    </citation>
    <scope>NUCLEOTIDE SEQUENCE [LARGE SCALE GENOMIC DNA]</scope>
    <source>
        <strain evidence="6 7">DSM 19033</strain>
    </source>
</reference>
<proteinExistence type="predicted"/>
<evidence type="ECO:0000256" key="1">
    <source>
        <dbReference type="ARBA" id="ARBA00000085"/>
    </source>
</evidence>
<dbReference type="InterPro" id="IPR036097">
    <property type="entry name" value="HisK_dim/P_sf"/>
</dbReference>
<dbReference type="Pfam" id="PF00512">
    <property type="entry name" value="HisKA"/>
    <property type="match status" value="1"/>
</dbReference>
<dbReference type="EMBL" id="FNRA01000003">
    <property type="protein sequence ID" value="SEA47372.1"/>
    <property type="molecule type" value="Genomic_DNA"/>
</dbReference>
<dbReference type="PROSITE" id="PS50109">
    <property type="entry name" value="HIS_KIN"/>
    <property type="match status" value="1"/>
</dbReference>
<keyword evidence="3" id="KW-0597">Phosphoprotein</keyword>
<dbReference type="GO" id="GO:0000155">
    <property type="term" value="F:phosphorelay sensor kinase activity"/>
    <property type="evidence" value="ECO:0007669"/>
    <property type="project" value="InterPro"/>
</dbReference>
<feature type="transmembrane region" description="Helical" evidence="4">
    <location>
        <begin position="132"/>
        <end position="150"/>
    </location>
</feature>
<evidence type="ECO:0000256" key="3">
    <source>
        <dbReference type="ARBA" id="ARBA00022553"/>
    </source>
</evidence>
<dbReference type="InterPro" id="IPR004358">
    <property type="entry name" value="Sig_transdc_His_kin-like_C"/>
</dbReference>
<keyword evidence="4" id="KW-1133">Transmembrane helix</keyword>
<dbReference type="InterPro" id="IPR003661">
    <property type="entry name" value="HisK_dim/P_dom"/>
</dbReference>
<dbReference type="PANTHER" id="PTHR43547">
    <property type="entry name" value="TWO-COMPONENT HISTIDINE KINASE"/>
    <property type="match status" value="1"/>
</dbReference>
<dbReference type="AlphaFoldDB" id="A0A1H4BHW1"/>
<dbReference type="CDD" id="cd00075">
    <property type="entry name" value="HATPase"/>
    <property type="match status" value="1"/>
</dbReference>
<dbReference type="CDD" id="cd00082">
    <property type="entry name" value="HisKA"/>
    <property type="match status" value="1"/>
</dbReference>
<evidence type="ECO:0000256" key="4">
    <source>
        <dbReference type="SAM" id="Phobius"/>
    </source>
</evidence>
<keyword evidence="6" id="KW-0418">Kinase</keyword>
<comment type="catalytic activity">
    <reaction evidence="1">
        <text>ATP + protein L-histidine = ADP + protein N-phospho-L-histidine.</text>
        <dbReference type="EC" id="2.7.13.3"/>
    </reaction>
</comment>
<dbReference type="SUPFAM" id="SSF47384">
    <property type="entry name" value="Homodimeric domain of signal transducing histidine kinase"/>
    <property type="match status" value="1"/>
</dbReference>
<dbReference type="Proteomes" id="UP000198850">
    <property type="component" value="Unassembled WGS sequence"/>
</dbReference>
<dbReference type="EC" id="2.7.13.3" evidence="2"/>
<accession>A0A1H4BHW1</accession>
<dbReference type="SMART" id="SM00388">
    <property type="entry name" value="HisKA"/>
    <property type="match status" value="1"/>
</dbReference>
<gene>
    <name evidence="6" type="ORF">SAMN05443550_103343</name>
</gene>
<keyword evidence="4" id="KW-0812">Transmembrane</keyword>
<feature type="transmembrane region" description="Helical" evidence="4">
    <location>
        <begin position="170"/>
        <end position="187"/>
    </location>
</feature>
<dbReference type="InterPro" id="IPR005467">
    <property type="entry name" value="His_kinase_dom"/>
</dbReference>
<keyword evidence="4" id="KW-0472">Membrane</keyword>
<sequence length="455" mass="50836">MTSAHLIYRLRRIQVRLTGTDAAFSLEARIYHSICIVAFIALAYNVPFNYFVGLPRVAFVSFVALIGFAWLYYMSRIRREFIYSVIGMGVLGNVFFAVVYFLNSGIDGPTLILFALFFYLLSSTAPNNQQWPWLLVNISFVLGVCVTQYYFPFLVPSTYPTLTSRFTDAVSAYIVVIFSLFFSLKYLRQNYETEKKSAINRALDIELKNIQLELLNGEKNKLFSIVAHDLRSPLASIQSYLELLTAYPLKEEEKKEIELKLLSLTKNTSNMMGNLLSWSKSQLDGVKVNVQPMELLKVLRDMLKVETSIAQEKGLDLKCDIGENIYVEADANMLLLVIRNLISNAIKFTPMGGTIDVMAKVEGNCKITIADSGMGIEEGDQKYVFSLKAKSTFGTNNEKGVGLGLILCKEFTELQGGSISFTSTPGKGTAFTISIPVFNKNIAASSQQGELSDQL</sequence>
<organism evidence="6 7">
    <name type="scientific">Pedobacter hartonius</name>
    <dbReference type="NCBI Taxonomy" id="425514"/>
    <lineage>
        <taxon>Bacteria</taxon>
        <taxon>Pseudomonadati</taxon>
        <taxon>Bacteroidota</taxon>
        <taxon>Sphingobacteriia</taxon>
        <taxon>Sphingobacteriales</taxon>
        <taxon>Sphingobacteriaceae</taxon>
        <taxon>Pedobacter</taxon>
    </lineage>
</organism>
<feature type="transmembrane region" description="Helical" evidence="4">
    <location>
        <begin position="57"/>
        <end position="74"/>
    </location>
</feature>
<feature type="transmembrane region" description="Helical" evidence="4">
    <location>
        <begin position="108"/>
        <end position="125"/>
    </location>
</feature>
<dbReference type="Pfam" id="PF02518">
    <property type="entry name" value="HATPase_c"/>
    <property type="match status" value="1"/>
</dbReference>
<protein>
    <recommendedName>
        <fullName evidence="2">histidine kinase</fullName>
        <ecNumber evidence="2">2.7.13.3</ecNumber>
    </recommendedName>
</protein>
<feature type="transmembrane region" description="Helical" evidence="4">
    <location>
        <begin position="30"/>
        <end position="51"/>
    </location>
</feature>
<dbReference type="PRINTS" id="PR00344">
    <property type="entry name" value="BCTRLSENSOR"/>
</dbReference>
<dbReference type="PANTHER" id="PTHR43547:SF2">
    <property type="entry name" value="HYBRID SIGNAL TRANSDUCTION HISTIDINE KINASE C"/>
    <property type="match status" value="1"/>
</dbReference>
<feature type="transmembrane region" description="Helical" evidence="4">
    <location>
        <begin position="81"/>
        <end position="102"/>
    </location>
</feature>
<dbReference type="SMART" id="SM00387">
    <property type="entry name" value="HATPase_c"/>
    <property type="match status" value="1"/>
</dbReference>
<dbReference type="InterPro" id="IPR036890">
    <property type="entry name" value="HATPase_C_sf"/>
</dbReference>
<dbReference type="InterPro" id="IPR003594">
    <property type="entry name" value="HATPase_dom"/>
</dbReference>
<dbReference type="SUPFAM" id="SSF55874">
    <property type="entry name" value="ATPase domain of HSP90 chaperone/DNA topoisomerase II/histidine kinase"/>
    <property type="match status" value="1"/>
</dbReference>
<evidence type="ECO:0000259" key="5">
    <source>
        <dbReference type="PROSITE" id="PS50109"/>
    </source>
</evidence>
<evidence type="ECO:0000313" key="6">
    <source>
        <dbReference type="EMBL" id="SEA47372.1"/>
    </source>
</evidence>
<name>A0A1H4BHW1_9SPHI</name>
<keyword evidence="7" id="KW-1185">Reference proteome</keyword>
<feature type="domain" description="Histidine kinase" evidence="5">
    <location>
        <begin position="225"/>
        <end position="439"/>
    </location>
</feature>
<dbReference type="Gene3D" id="3.30.565.10">
    <property type="entry name" value="Histidine kinase-like ATPase, C-terminal domain"/>
    <property type="match status" value="1"/>
</dbReference>
<keyword evidence="6" id="KW-0808">Transferase</keyword>
<evidence type="ECO:0000313" key="7">
    <source>
        <dbReference type="Proteomes" id="UP000198850"/>
    </source>
</evidence>
<evidence type="ECO:0000256" key="2">
    <source>
        <dbReference type="ARBA" id="ARBA00012438"/>
    </source>
</evidence>
<dbReference type="Gene3D" id="1.10.287.130">
    <property type="match status" value="1"/>
</dbReference>
<dbReference type="STRING" id="425514.SAMN05443550_103343"/>